<proteinExistence type="predicted"/>
<keyword evidence="4" id="KW-1185">Reference proteome</keyword>
<dbReference type="Pfam" id="PF07589">
    <property type="entry name" value="PEP-CTERM"/>
    <property type="match status" value="1"/>
</dbReference>
<dbReference type="EMBL" id="BAABBO010000001">
    <property type="protein sequence ID" value="GAA3947416.1"/>
    <property type="molecule type" value="Genomic_DNA"/>
</dbReference>
<name>A0ABP7NI10_9GAMM</name>
<keyword evidence="1" id="KW-0732">Signal</keyword>
<comment type="caution">
    <text evidence="3">The sequence shown here is derived from an EMBL/GenBank/DDBJ whole genome shotgun (WGS) entry which is preliminary data.</text>
</comment>
<protein>
    <recommendedName>
        <fullName evidence="2">Ice-binding protein C-terminal domain-containing protein</fullName>
    </recommendedName>
</protein>
<evidence type="ECO:0000313" key="3">
    <source>
        <dbReference type="EMBL" id="GAA3947416.1"/>
    </source>
</evidence>
<dbReference type="InterPro" id="IPR013424">
    <property type="entry name" value="Ice-binding_C"/>
</dbReference>
<evidence type="ECO:0000259" key="2">
    <source>
        <dbReference type="Pfam" id="PF07589"/>
    </source>
</evidence>
<organism evidence="3 4">
    <name type="scientific">Allohahella marinimesophila</name>
    <dbReference type="NCBI Taxonomy" id="1054972"/>
    <lineage>
        <taxon>Bacteria</taxon>
        <taxon>Pseudomonadati</taxon>
        <taxon>Pseudomonadota</taxon>
        <taxon>Gammaproteobacteria</taxon>
        <taxon>Oceanospirillales</taxon>
        <taxon>Hahellaceae</taxon>
        <taxon>Allohahella</taxon>
    </lineage>
</organism>
<evidence type="ECO:0000256" key="1">
    <source>
        <dbReference type="SAM" id="SignalP"/>
    </source>
</evidence>
<feature type="domain" description="Ice-binding protein C-terminal" evidence="2">
    <location>
        <begin position="207"/>
        <end position="229"/>
    </location>
</feature>
<feature type="chain" id="PRO_5045352677" description="Ice-binding protein C-terminal domain-containing protein" evidence="1">
    <location>
        <begin position="22"/>
        <end position="231"/>
    </location>
</feature>
<gene>
    <name evidence="3" type="ORF">GCM10022278_03280</name>
</gene>
<dbReference type="Proteomes" id="UP001501337">
    <property type="component" value="Unassembled WGS sequence"/>
</dbReference>
<sequence>MTIKSFALTALAAAFALPASAAVISVYDVKNQAQSSSSCGNPAYGLYTSTLLRGSNSGCAHFYSIQDGATLTTFDDGTAKLTGSAINLYGINASFDMTFTGFTDTYAPVKTGGSANTADWTFYTGLSADSSITVNTTTYFAQLVGAPNNIGTMPVFQIGTGANDKTDAFGGSTWLDMFSANGTPMFTGGNHWDLNFDLDLRPDTGLDVPAPATLGLLALGVAALRLSRRSK</sequence>
<feature type="signal peptide" evidence="1">
    <location>
        <begin position="1"/>
        <end position="21"/>
    </location>
</feature>
<accession>A0ABP7NI10</accession>
<reference evidence="4" key="1">
    <citation type="journal article" date="2019" name="Int. J. Syst. Evol. Microbiol.">
        <title>The Global Catalogue of Microorganisms (GCM) 10K type strain sequencing project: providing services to taxonomists for standard genome sequencing and annotation.</title>
        <authorList>
            <consortium name="The Broad Institute Genomics Platform"/>
            <consortium name="The Broad Institute Genome Sequencing Center for Infectious Disease"/>
            <person name="Wu L."/>
            <person name="Ma J."/>
        </authorList>
    </citation>
    <scope>NUCLEOTIDE SEQUENCE [LARGE SCALE GENOMIC DNA]</scope>
    <source>
        <strain evidence="4">JCM 17555</strain>
    </source>
</reference>
<evidence type="ECO:0000313" key="4">
    <source>
        <dbReference type="Proteomes" id="UP001501337"/>
    </source>
</evidence>
<dbReference type="NCBIfam" id="TIGR02595">
    <property type="entry name" value="PEP_CTERM"/>
    <property type="match status" value="1"/>
</dbReference>